<dbReference type="PRINTS" id="PR00032">
    <property type="entry name" value="HTHARAC"/>
</dbReference>
<dbReference type="InterPro" id="IPR050204">
    <property type="entry name" value="AraC_XylS_family_regulators"/>
</dbReference>
<dbReference type="RefSeq" id="WP_350936121.1">
    <property type="nucleotide sequence ID" value="NZ_CP157762.1"/>
</dbReference>
<dbReference type="PANTHER" id="PTHR46796:SF6">
    <property type="entry name" value="ARAC SUBFAMILY"/>
    <property type="match status" value="1"/>
</dbReference>
<dbReference type="InterPro" id="IPR009057">
    <property type="entry name" value="Homeodomain-like_sf"/>
</dbReference>
<dbReference type="EMBL" id="CP157762">
    <property type="protein sequence ID" value="XBP95366.1"/>
    <property type="molecule type" value="Genomic_DNA"/>
</dbReference>
<dbReference type="InterPro" id="IPR035418">
    <property type="entry name" value="AraC-bd_2"/>
</dbReference>
<reference evidence="6" key="2">
    <citation type="submission" date="2024-06" db="EMBL/GenBank/DDBJ databases">
        <title>Micromonospora mangrovi CCTCC AA 2012012 genome sequences.</title>
        <authorList>
            <person name="Gao J."/>
        </authorList>
    </citation>
    <scope>NUCLEOTIDE SEQUENCE</scope>
    <source>
        <strain evidence="6">CCTCC AA 2012012</strain>
    </source>
</reference>
<dbReference type="Gene3D" id="1.10.10.60">
    <property type="entry name" value="Homeodomain-like"/>
    <property type="match status" value="1"/>
</dbReference>
<organism evidence="5">
    <name type="scientific">Micromonospora sp. CCTCC AA 2012012</name>
    <dbReference type="NCBI Taxonomy" id="3111921"/>
    <lineage>
        <taxon>Bacteria</taxon>
        <taxon>Bacillati</taxon>
        <taxon>Actinomycetota</taxon>
        <taxon>Actinomycetes</taxon>
        <taxon>Micromonosporales</taxon>
        <taxon>Micromonosporaceae</taxon>
        <taxon>Micromonospora</taxon>
    </lineage>
</organism>
<evidence type="ECO:0000313" key="5">
    <source>
        <dbReference type="EMBL" id="XBP95366.1"/>
    </source>
</evidence>
<dbReference type="AlphaFoldDB" id="A0AAU7MDF0"/>
<keyword evidence="3" id="KW-0804">Transcription</keyword>
<proteinExistence type="predicted"/>
<reference evidence="5" key="1">
    <citation type="submission" date="2024-01" db="EMBL/GenBank/DDBJ databases">
        <title>The genome sequence of Micromonospora mangrovi CCTCC AA 2012012.</title>
        <authorList>
            <person name="Gao J."/>
        </authorList>
    </citation>
    <scope>NUCLEOTIDE SEQUENCE</scope>
    <source>
        <strain evidence="5">CCTCC AA 2012012</strain>
    </source>
</reference>
<dbReference type="PANTHER" id="PTHR46796">
    <property type="entry name" value="HTH-TYPE TRANSCRIPTIONAL ACTIVATOR RHAS-RELATED"/>
    <property type="match status" value="1"/>
</dbReference>
<feature type="domain" description="HTH araC/xylS-type" evidence="4">
    <location>
        <begin position="221"/>
        <end position="322"/>
    </location>
</feature>
<evidence type="ECO:0000259" key="4">
    <source>
        <dbReference type="PROSITE" id="PS01124"/>
    </source>
</evidence>
<dbReference type="InterPro" id="IPR018060">
    <property type="entry name" value="HTH_AraC"/>
</dbReference>
<dbReference type="Pfam" id="PF14525">
    <property type="entry name" value="AraC_binding_2"/>
    <property type="match status" value="1"/>
</dbReference>
<protein>
    <submittedName>
        <fullName evidence="5">Helix-turn-helix domain-containing protein</fullName>
    </submittedName>
</protein>
<gene>
    <name evidence="6" type="ORF">ABUL08_08280</name>
    <name evidence="5" type="ORF">VK199_08235</name>
</gene>
<dbReference type="GO" id="GO:0003700">
    <property type="term" value="F:DNA-binding transcription factor activity"/>
    <property type="evidence" value="ECO:0007669"/>
    <property type="project" value="InterPro"/>
</dbReference>
<evidence type="ECO:0000313" key="6">
    <source>
        <dbReference type="EMBL" id="XCH76069.1"/>
    </source>
</evidence>
<keyword evidence="2" id="KW-0238">DNA-binding</keyword>
<dbReference type="Pfam" id="PF12833">
    <property type="entry name" value="HTH_18"/>
    <property type="match status" value="1"/>
</dbReference>
<accession>A0AAU7MDF0</accession>
<dbReference type="GO" id="GO:0043565">
    <property type="term" value="F:sequence-specific DNA binding"/>
    <property type="evidence" value="ECO:0007669"/>
    <property type="project" value="InterPro"/>
</dbReference>
<dbReference type="InterPro" id="IPR020449">
    <property type="entry name" value="Tscrpt_reg_AraC-type_HTH"/>
</dbReference>
<evidence type="ECO:0000256" key="1">
    <source>
        <dbReference type="ARBA" id="ARBA00023015"/>
    </source>
</evidence>
<evidence type="ECO:0000256" key="3">
    <source>
        <dbReference type="ARBA" id="ARBA00023163"/>
    </source>
</evidence>
<keyword evidence="1" id="KW-0805">Transcription regulation</keyword>
<dbReference type="EMBL" id="CP159342">
    <property type="protein sequence ID" value="XCH76069.1"/>
    <property type="molecule type" value="Genomic_DNA"/>
</dbReference>
<dbReference type="SMART" id="SM00342">
    <property type="entry name" value="HTH_ARAC"/>
    <property type="match status" value="1"/>
</dbReference>
<sequence length="325" mass="36083">MLPNQVVDTTLVPAAQRFDFWHALVAQETAPAHISSPHLHDFRAYARAVDLDRITLTALRYPSLDTIRPATLVRRHEADVYLVALPVAGRSALVQDRQEVQLSEASEFTFLDASRPHVASHRATGPEPLDNLTVQIPHHELPLPPDRVRRLLAARLRADRGMGALLAQHVRRIARHPEQYAPTDAPVLARVTLDLVSATLAQHLGRSGDLPVEVRQNALRARVDAFIDRHLGDAALTPATVAAAHHLSLRSLHRLFADGDLTVAATIRSRRLDRCRRDLADPLLAELSVRAVAARWGFADQAHFSRAFRAAYGCSPRAWRDAARR</sequence>
<dbReference type="SUPFAM" id="SSF46689">
    <property type="entry name" value="Homeodomain-like"/>
    <property type="match status" value="1"/>
</dbReference>
<name>A0AAU7MDF0_9ACTN</name>
<evidence type="ECO:0000256" key="2">
    <source>
        <dbReference type="ARBA" id="ARBA00023125"/>
    </source>
</evidence>
<dbReference type="PROSITE" id="PS01124">
    <property type="entry name" value="HTH_ARAC_FAMILY_2"/>
    <property type="match status" value="1"/>
</dbReference>